<evidence type="ECO:0000313" key="2">
    <source>
        <dbReference type="EMBL" id="MCK7614438.1"/>
    </source>
</evidence>
<feature type="region of interest" description="Disordered" evidence="1">
    <location>
        <begin position="91"/>
        <end position="111"/>
    </location>
</feature>
<organism evidence="2 3">
    <name type="scientific">Roseibium sediminicola</name>
    <dbReference type="NCBI Taxonomy" id="2933272"/>
    <lineage>
        <taxon>Bacteria</taxon>
        <taxon>Pseudomonadati</taxon>
        <taxon>Pseudomonadota</taxon>
        <taxon>Alphaproteobacteria</taxon>
        <taxon>Hyphomicrobiales</taxon>
        <taxon>Stappiaceae</taxon>
        <taxon>Roseibium</taxon>
    </lineage>
</organism>
<accession>A0ABT0GYC1</accession>
<evidence type="ECO:0000313" key="3">
    <source>
        <dbReference type="Proteomes" id="UP001431221"/>
    </source>
</evidence>
<feature type="compositionally biased region" description="Basic and acidic residues" evidence="1">
    <location>
        <begin position="91"/>
        <end position="100"/>
    </location>
</feature>
<name>A0ABT0GYC1_9HYPH</name>
<sequence length="111" mass="12162">MGFTFKFSYLSQDVVAISYPRIGTTMPEAIGYGSSQAFQPNLATPRTEQVAEQAEAVKAKRSEAAAVTVQRQAEFSTNRAEFLSRQADQLENRAETRSLEDGLGTQVNILA</sequence>
<dbReference type="Proteomes" id="UP001431221">
    <property type="component" value="Unassembled WGS sequence"/>
</dbReference>
<keyword evidence="3" id="KW-1185">Reference proteome</keyword>
<proteinExistence type="predicted"/>
<reference evidence="2" key="1">
    <citation type="submission" date="2022-04" db="EMBL/GenBank/DDBJ databases">
        <title>Roseibium sp. CAU 1639 isolated from mud.</title>
        <authorList>
            <person name="Kim W."/>
        </authorList>
    </citation>
    <scope>NUCLEOTIDE SEQUENCE</scope>
    <source>
        <strain evidence="2">CAU 1639</strain>
    </source>
</reference>
<evidence type="ECO:0000256" key="1">
    <source>
        <dbReference type="SAM" id="MobiDB-lite"/>
    </source>
</evidence>
<comment type="caution">
    <text evidence="2">The sequence shown here is derived from an EMBL/GenBank/DDBJ whole genome shotgun (WGS) entry which is preliminary data.</text>
</comment>
<gene>
    <name evidence="2" type="ORF">M0H32_19885</name>
</gene>
<dbReference type="EMBL" id="JALNMJ010000015">
    <property type="protein sequence ID" value="MCK7614438.1"/>
    <property type="molecule type" value="Genomic_DNA"/>
</dbReference>
<protein>
    <submittedName>
        <fullName evidence="2">Uncharacterized protein</fullName>
    </submittedName>
</protein>
<dbReference type="RefSeq" id="WP_248156999.1">
    <property type="nucleotide sequence ID" value="NZ_JALNMJ010000015.1"/>
</dbReference>